<dbReference type="SUPFAM" id="SSF144232">
    <property type="entry name" value="HIT/MYND zinc finger-like"/>
    <property type="match status" value="1"/>
</dbReference>
<dbReference type="EMBL" id="OZ037952">
    <property type="protein sequence ID" value="CAL1717345.1"/>
    <property type="molecule type" value="Genomic_DNA"/>
</dbReference>
<dbReference type="Proteomes" id="UP001497453">
    <property type="component" value="Chromosome 9"/>
</dbReference>
<accession>A0ABP1EBJ0</accession>
<name>A0ABP1EBJ0_9APHY</name>
<evidence type="ECO:0000259" key="5">
    <source>
        <dbReference type="PROSITE" id="PS50865"/>
    </source>
</evidence>
<keyword evidence="1" id="KW-0479">Metal-binding</keyword>
<reference evidence="7" key="1">
    <citation type="submission" date="2024-04" db="EMBL/GenBank/DDBJ databases">
        <authorList>
            <person name="Shaw F."/>
            <person name="Minotto A."/>
        </authorList>
    </citation>
    <scope>NUCLEOTIDE SEQUENCE [LARGE SCALE GENOMIC DNA]</scope>
</reference>
<evidence type="ECO:0000256" key="3">
    <source>
        <dbReference type="ARBA" id="ARBA00022833"/>
    </source>
</evidence>
<evidence type="ECO:0000313" key="6">
    <source>
        <dbReference type="EMBL" id="CAL1717345.1"/>
    </source>
</evidence>
<keyword evidence="2 4" id="KW-0863">Zinc-finger</keyword>
<dbReference type="InterPro" id="IPR002893">
    <property type="entry name" value="Znf_MYND"/>
</dbReference>
<proteinExistence type="predicted"/>
<evidence type="ECO:0000256" key="1">
    <source>
        <dbReference type="ARBA" id="ARBA00022723"/>
    </source>
</evidence>
<evidence type="ECO:0000313" key="7">
    <source>
        <dbReference type="Proteomes" id="UP001497453"/>
    </source>
</evidence>
<dbReference type="Gene3D" id="6.10.140.2220">
    <property type="match status" value="1"/>
</dbReference>
<organism evidence="6 7">
    <name type="scientific">Somion occarium</name>
    <dbReference type="NCBI Taxonomy" id="3059160"/>
    <lineage>
        <taxon>Eukaryota</taxon>
        <taxon>Fungi</taxon>
        <taxon>Dikarya</taxon>
        <taxon>Basidiomycota</taxon>
        <taxon>Agaricomycotina</taxon>
        <taxon>Agaricomycetes</taxon>
        <taxon>Polyporales</taxon>
        <taxon>Cerrenaceae</taxon>
        <taxon>Somion</taxon>
    </lineage>
</organism>
<sequence length="180" mass="20535">MPHFCSNCEEFNATLACSACKYTYYCSPECQLENWKIHKKGCKIQQEINKFEAKQKAEPPKRPAKGKCTGCGVKFSEDYSISEECPDCGYQACECCVSHHSRGTCYCPNTNFGRHYCQMDPAWYHADGRTGASYTSDRHPEPFLTRYPDEVYETEPRACTNCGEVTRVFKKEFCAVGAFR</sequence>
<feature type="domain" description="MYND-type" evidence="5">
    <location>
        <begin position="5"/>
        <end position="42"/>
    </location>
</feature>
<evidence type="ECO:0000256" key="2">
    <source>
        <dbReference type="ARBA" id="ARBA00022771"/>
    </source>
</evidence>
<evidence type="ECO:0000256" key="4">
    <source>
        <dbReference type="PROSITE-ProRule" id="PRU00134"/>
    </source>
</evidence>
<keyword evidence="7" id="KW-1185">Reference proteome</keyword>
<protein>
    <recommendedName>
        <fullName evidence="5">MYND-type domain-containing protein</fullName>
    </recommendedName>
</protein>
<dbReference type="PROSITE" id="PS50865">
    <property type="entry name" value="ZF_MYND_2"/>
    <property type="match status" value="1"/>
</dbReference>
<dbReference type="Pfam" id="PF01753">
    <property type="entry name" value="zf-MYND"/>
    <property type="match status" value="1"/>
</dbReference>
<gene>
    <name evidence="6" type="ORF">GFSPODELE1_LOCUS11182</name>
</gene>
<keyword evidence="3" id="KW-0862">Zinc</keyword>